<comment type="subcellular location">
    <subcellularLocation>
        <location evidence="8">Cytoplasm</location>
    </subcellularLocation>
</comment>
<evidence type="ECO:0000256" key="4">
    <source>
        <dbReference type="ARBA" id="ARBA00022533"/>
    </source>
</evidence>
<feature type="binding site" evidence="8">
    <location>
        <position position="16"/>
    </location>
    <ligand>
        <name>NAD(+)</name>
        <dbReference type="ChEBI" id="CHEBI:57540"/>
    </ligand>
</feature>
<accession>A0A398B5Q8</accession>
<dbReference type="Pfam" id="PF00056">
    <property type="entry name" value="Ldh_1_N"/>
    <property type="match status" value="1"/>
</dbReference>
<evidence type="ECO:0000256" key="6">
    <source>
        <dbReference type="ARBA" id="ARBA00023027"/>
    </source>
</evidence>
<comment type="subunit">
    <text evidence="8">Homotetramer.</text>
</comment>
<dbReference type="CDD" id="cd05291">
    <property type="entry name" value="HicDH_like"/>
    <property type="match status" value="1"/>
</dbReference>
<dbReference type="FunFam" id="3.40.50.720:FF:000018">
    <property type="entry name" value="Malate dehydrogenase"/>
    <property type="match status" value="1"/>
</dbReference>
<evidence type="ECO:0000256" key="8">
    <source>
        <dbReference type="HAMAP-Rule" id="MF_00488"/>
    </source>
</evidence>
<keyword evidence="5 8" id="KW-0560">Oxidoreductase</keyword>
<dbReference type="GO" id="GO:0006096">
    <property type="term" value="P:glycolytic process"/>
    <property type="evidence" value="ECO:0007669"/>
    <property type="project" value="UniProtKB-UniRule"/>
</dbReference>
<comment type="catalytic activity">
    <reaction evidence="7 8">
        <text>(S)-lactate + NAD(+) = pyruvate + NADH + H(+)</text>
        <dbReference type="Rhea" id="RHEA:23444"/>
        <dbReference type="ChEBI" id="CHEBI:15361"/>
        <dbReference type="ChEBI" id="CHEBI:15378"/>
        <dbReference type="ChEBI" id="CHEBI:16651"/>
        <dbReference type="ChEBI" id="CHEBI:57540"/>
        <dbReference type="ChEBI" id="CHEBI:57945"/>
        <dbReference type="EC" id="1.1.1.27"/>
    </reaction>
</comment>
<evidence type="ECO:0000256" key="2">
    <source>
        <dbReference type="ARBA" id="ARBA00006054"/>
    </source>
</evidence>
<feature type="binding site" evidence="8">
    <location>
        <position position="233"/>
    </location>
    <ligand>
        <name>substrate</name>
    </ligand>
</feature>
<dbReference type="SUPFAM" id="SSF56327">
    <property type="entry name" value="LDH C-terminal domain-like"/>
    <property type="match status" value="1"/>
</dbReference>
<dbReference type="PANTHER" id="PTHR43128:SF16">
    <property type="entry name" value="L-LACTATE DEHYDROGENASE"/>
    <property type="match status" value="1"/>
</dbReference>
<dbReference type="PROSITE" id="PS00064">
    <property type="entry name" value="L_LDH"/>
    <property type="match status" value="1"/>
</dbReference>
<dbReference type="OrthoDB" id="9802969at2"/>
<feature type="binding site" evidence="10">
    <location>
        <begin position="12"/>
        <end position="17"/>
    </location>
    <ligand>
        <name>NAD(+)</name>
        <dbReference type="ChEBI" id="CHEBI:57540"/>
    </ligand>
</feature>
<dbReference type="Gene3D" id="3.90.110.10">
    <property type="entry name" value="Lactate dehydrogenase/glycoside hydrolase, family 4, C-terminal"/>
    <property type="match status" value="1"/>
</dbReference>
<feature type="domain" description="Lactate/malate dehydrogenase C-terminal" evidence="12">
    <location>
        <begin position="148"/>
        <end position="312"/>
    </location>
</feature>
<dbReference type="RefSeq" id="WP_119113426.1">
    <property type="nucleotide sequence ID" value="NZ_CBCSEO010000010.1"/>
</dbReference>
<dbReference type="PRINTS" id="PR00086">
    <property type="entry name" value="LLDHDRGNASE"/>
</dbReference>
<dbReference type="InterPro" id="IPR001557">
    <property type="entry name" value="L-lactate/malate_DH"/>
</dbReference>
<dbReference type="HAMAP" id="MF_00488">
    <property type="entry name" value="Lactate_dehydrog"/>
    <property type="match status" value="1"/>
</dbReference>
<evidence type="ECO:0000256" key="1">
    <source>
        <dbReference type="ARBA" id="ARBA00004843"/>
    </source>
</evidence>
<comment type="similarity">
    <text evidence="2 8">Belongs to the LDH/MDH superfamily. LDH family.</text>
</comment>
<dbReference type="GO" id="GO:0005737">
    <property type="term" value="C:cytoplasm"/>
    <property type="evidence" value="ECO:0007669"/>
    <property type="project" value="UniProtKB-SubCell"/>
</dbReference>
<dbReference type="InterPro" id="IPR015955">
    <property type="entry name" value="Lactate_DH/Glyco_Ohase_4_C"/>
</dbReference>
<dbReference type="Pfam" id="PF02866">
    <property type="entry name" value="Ldh_1_C"/>
    <property type="match status" value="1"/>
</dbReference>
<feature type="binding site" evidence="8">
    <location>
        <position position="91"/>
    </location>
    <ligand>
        <name>substrate</name>
    </ligand>
</feature>
<dbReference type="UniPathway" id="UPA00554">
    <property type="reaction ID" value="UER00611"/>
</dbReference>
<dbReference type="Proteomes" id="UP000265816">
    <property type="component" value="Unassembled WGS sequence"/>
</dbReference>
<dbReference type="Gene3D" id="3.40.50.720">
    <property type="entry name" value="NAD(P)-binding Rossmann-like Domain"/>
    <property type="match status" value="1"/>
</dbReference>
<evidence type="ECO:0000256" key="10">
    <source>
        <dbReference type="PIRSR" id="PIRSR000102-3"/>
    </source>
</evidence>
<feature type="binding site" evidence="8 10">
    <location>
        <position position="37"/>
    </location>
    <ligand>
        <name>NAD(+)</name>
        <dbReference type="ChEBI" id="CHEBI:57540"/>
    </ligand>
</feature>
<comment type="pathway">
    <text evidence="1 8">Fermentation; pyruvate fermentation to lactate; (S)-lactate from pyruvate: step 1/1.</text>
</comment>
<name>A0A398B5Q8_9BACI</name>
<dbReference type="InterPro" id="IPR036291">
    <property type="entry name" value="NAD(P)-bd_dom_sf"/>
</dbReference>
<feature type="binding site" evidence="8">
    <location>
        <position position="171"/>
    </location>
    <ligand>
        <name>beta-D-fructose 1,6-bisphosphate</name>
        <dbReference type="ChEBI" id="CHEBI:32966"/>
        <note>allosteric activator</note>
    </ligand>
</feature>
<comment type="function">
    <text evidence="8">Catalyzes the conversion of lactate to pyruvate.</text>
</comment>
<organism evidence="13 14">
    <name type="scientific">Mesobacillus zeae</name>
    <dbReference type="NCBI Taxonomy" id="1917180"/>
    <lineage>
        <taxon>Bacteria</taxon>
        <taxon>Bacillati</taxon>
        <taxon>Bacillota</taxon>
        <taxon>Bacilli</taxon>
        <taxon>Bacillales</taxon>
        <taxon>Bacillaceae</taxon>
        <taxon>Mesobacillus</taxon>
    </lineage>
</organism>
<evidence type="ECO:0000259" key="11">
    <source>
        <dbReference type="Pfam" id="PF00056"/>
    </source>
</evidence>
<feature type="binding site" evidence="8">
    <location>
        <begin position="123"/>
        <end position="126"/>
    </location>
    <ligand>
        <name>substrate</name>
    </ligand>
</feature>
<evidence type="ECO:0000256" key="7">
    <source>
        <dbReference type="ARBA" id="ARBA00049258"/>
    </source>
</evidence>
<feature type="binding site" evidence="8">
    <location>
        <begin position="151"/>
        <end position="154"/>
    </location>
    <ligand>
        <name>substrate</name>
    </ligand>
</feature>
<proteinExistence type="inferred from homology"/>
<feature type="binding site" evidence="8">
    <location>
        <position position="146"/>
    </location>
    <ligand>
        <name>NAD(+)</name>
        <dbReference type="ChEBI" id="CHEBI:57540"/>
    </ligand>
</feature>
<feature type="binding site" evidence="8">
    <location>
        <position position="156"/>
    </location>
    <ligand>
        <name>beta-D-fructose 1,6-bisphosphate</name>
        <dbReference type="ChEBI" id="CHEBI:32966"/>
        <note>allosteric activator</note>
    </ligand>
</feature>
<dbReference type="AlphaFoldDB" id="A0A398B5Q8"/>
<keyword evidence="6 8" id="KW-0520">NAD</keyword>
<dbReference type="EC" id="1.1.1.27" evidence="3 8"/>
<evidence type="ECO:0000259" key="12">
    <source>
        <dbReference type="Pfam" id="PF02866"/>
    </source>
</evidence>
<keyword evidence="14" id="KW-1185">Reference proteome</keyword>
<comment type="caution">
    <text evidence="8">Lacks conserved residue(s) required for the propagation of feature annotation.</text>
</comment>
<feature type="binding site" evidence="8">
    <location>
        <position position="68"/>
    </location>
    <ligand>
        <name>NAD(+)</name>
        <dbReference type="ChEBI" id="CHEBI:57540"/>
    </ligand>
</feature>
<dbReference type="InterPro" id="IPR022383">
    <property type="entry name" value="Lactate/malate_DH_C"/>
</dbReference>
<evidence type="ECO:0000256" key="9">
    <source>
        <dbReference type="PIRSR" id="PIRSR000102-1"/>
    </source>
</evidence>
<dbReference type="NCBIfam" id="NF000824">
    <property type="entry name" value="PRK00066.1"/>
    <property type="match status" value="1"/>
</dbReference>
<feature type="domain" description="Lactate/malate dehydrogenase N-terminal" evidence="11">
    <location>
        <begin position="7"/>
        <end position="145"/>
    </location>
</feature>
<evidence type="ECO:0000313" key="13">
    <source>
        <dbReference type="EMBL" id="RID84158.1"/>
    </source>
</evidence>
<dbReference type="InterPro" id="IPR018177">
    <property type="entry name" value="L-lactate_DH_AS"/>
</dbReference>
<gene>
    <name evidence="8" type="primary">ldh</name>
    <name evidence="13" type="ORF">D1970_13640</name>
</gene>
<protein>
    <recommendedName>
        <fullName evidence="3 8">L-lactate dehydrogenase</fullName>
        <shortName evidence="8">L-LDH</shortName>
        <ecNumber evidence="3 8">1.1.1.27</ecNumber>
    </recommendedName>
</protein>
<reference evidence="13 14" key="1">
    <citation type="submission" date="2018-08" db="EMBL/GenBank/DDBJ databases">
        <title>Bacillus jemisoniae sp. nov., Bacillus chryseoplanitiae sp. nov., Bacillus resnikiae sp. nov., and Bacillus frankliniae sp. nov., isolated from Viking spacecraft and associated surfaces.</title>
        <authorList>
            <person name="Seuylemezian A."/>
            <person name="Vaishampayan P."/>
        </authorList>
    </citation>
    <scope>NUCLEOTIDE SEQUENCE [LARGE SCALE GENOMIC DNA]</scope>
    <source>
        <strain evidence="13 14">JJ-247</strain>
    </source>
</reference>
<keyword evidence="8" id="KW-0963">Cytoplasm</keyword>
<evidence type="ECO:0000313" key="14">
    <source>
        <dbReference type="Proteomes" id="UP000265816"/>
    </source>
</evidence>
<comment type="caution">
    <text evidence="13">The sequence shown here is derived from an EMBL/GenBank/DDBJ whole genome shotgun (WGS) entry which is preliminary data.</text>
</comment>
<dbReference type="SUPFAM" id="SSF51735">
    <property type="entry name" value="NAD(P)-binding Rossmann-fold domains"/>
    <property type="match status" value="1"/>
</dbReference>
<feature type="active site" description="Proton acceptor" evidence="8 9">
    <location>
        <position position="178"/>
    </location>
</feature>
<dbReference type="PIRSF" id="PIRSF000102">
    <property type="entry name" value="Lac_mal_DH"/>
    <property type="match status" value="1"/>
</dbReference>
<keyword evidence="4 8" id="KW-0021">Allosteric enzyme</keyword>
<dbReference type="GO" id="GO:0006089">
    <property type="term" value="P:lactate metabolic process"/>
    <property type="evidence" value="ECO:0007669"/>
    <property type="project" value="TreeGrafter"/>
</dbReference>
<evidence type="ECO:0000256" key="3">
    <source>
        <dbReference type="ARBA" id="ARBA00012967"/>
    </source>
</evidence>
<evidence type="ECO:0000256" key="5">
    <source>
        <dbReference type="ARBA" id="ARBA00023002"/>
    </source>
</evidence>
<sequence>MGKHVRKVAIIGTGLVGSSAAYSIVNQGICDELLMVDINSERAIGESLDLSHCIDFTPSRTKVHAGSYKDMGDVEVIIITAGPPPKPGQTRLDTLGIGAKIMGEMIPQIMASGFNGIFLIASNPVDIITYHVWKLSGLPRNRVIGTGTSLDSSRLKTYLSEMLSVDPRSIHGYTMGEHGDSQFAAWSHVTVGGKPFCQILEEHKDELGEVDLDQIVEDVKKVGFEILKRKGTTYYGIGNALAFITKSIFNDDHSIIALSCILDGEYGETNLCTGVPAIITREGVKEVVELNLSEDEQLKFAKSNAVLREYMDSIGYTSEVSVTR</sequence>
<dbReference type="GO" id="GO:0004459">
    <property type="term" value="F:L-lactate dehydrogenase (NAD+) activity"/>
    <property type="evidence" value="ECO:0007669"/>
    <property type="project" value="UniProtKB-UniRule"/>
</dbReference>
<dbReference type="NCBIfam" id="TIGR01771">
    <property type="entry name" value="L-LDH-NAD"/>
    <property type="match status" value="1"/>
</dbReference>
<feature type="binding site" evidence="8">
    <location>
        <begin position="121"/>
        <end position="123"/>
    </location>
    <ligand>
        <name>NAD(+)</name>
        <dbReference type="ChEBI" id="CHEBI:57540"/>
    </ligand>
</feature>
<dbReference type="PANTHER" id="PTHR43128">
    <property type="entry name" value="L-2-HYDROXYCARBOXYLATE DEHYDROGENASE (NAD(P)(+))"/>
    <property type="match status" value="1"/>
</dbReference>
<feature type="binding site" evidence="8">
    <location>
        <position position="42"/>
    </location>
    <ligand>
        <name>NAD(+)</name>
        <dbReference type="ChEBI" id="CHEBI:57540"/>
    </ligand>
</feature>
<dbReference type="InterPro" id="IPR001236">
    <property type="entry name" value="Lactate/malate_DH_N"/>
</dbReference>
<dbReference type="EMBL" id="QWVT01000023">
    <property type="protein sequence ID" value="RID84158.1"/>
    <property type="molecule type" value="Genomic_DNA"/>
</dbReference>
<dbReference type="InterPro" id="IPR011304">
    <property type="entry name" value="L-lactate_DH"/>
</dbReference>
<comment type="activity regulation">
    <text evidence="8">Allosterically activated by fructose 1,6-bisphosphate (FBP).</text>
</comment>